<name>A0A918Y0Y3_9ACTN</name>
<gene>
    <name evidence="1" type="ORF">GCM10010508_12330</name>
</gene>
<comment type="caution">
    <text evidence="1">The sequence shown here is derived from an EMBL/GenBank/DDBJ whole genome shotgun (WGS) entry which is preliminary data.</text>
</comment>
<reference evidence="1" key="2">
    <citation type="submission" date="2020-09" db="EMBL/GenBank/DDBJ databases">
        <authorList>
            <person name="Sun Q."/>
            <person name="Ohkuma M."/>
        </authorList>
    </citation>
    <scope>NUCLEOTIDE SEQUENCE</scope>
    <source>
        <strain evidence="1">JCM 4654</strain>
    </source>
</reference>
<organism evidence="1 2">
    <name type="scientific">Streptomyces naganishii JCM 4654</name>
    <dbReference type="NCBI Taxonomy" id="1306179"/>
    <lineage>
        <taxon>Bacteria</taxon>
        <taxon>Bacillati</taxon>
        <taxon>Actinomycetota</taxon>
        <taxon>Actinomycetes</taxon>
        <taxon>Kitasatosporales</taxon>
        <taxon>Streptomycetaceae</taxon>
        <taxon>Streptomyces</taxon>
    </lineage>
</organism>
<accession>A0A918Y0Y3</accession>
<reference evidence="1" key="1">
    <citation type="journal article" date="2014" name="Int. J. Syst. Evol. Microbiol.">
        <title>Complete genome sequence of Corynebacterium casei LMG S-19264T (=DSM 44701T), isolated from a smear-ripened cheese.</title>
        <authorList>
            <consortium name="US DOE Joint Genome Institute (JGI-PGF)"/>
            <person name="Walter F."/>
            <person name="Albersmeier A."/>
            <person name="Kalinowski J."/>
            <person name="Ruckert C."/>
        </authorList>
    </citation>
    <scope>NUCLEOTIDE SEQUENCE</scope>
    <source>
        <strain evidence="1">JCM 4654</strain>
    </source>
</reference>
<dbReference type="Proteomes" id="UP000608955">
    <property type="component" value="Unassembled WGS sequence"/>
</dbReference>
<sequence>MDVAEIVGVEEPETITDWLPAVMLLAHTTITVYVPGLMLCQAADWLTFVPVNATWRPWVKLV</sequence>
<evidence type="ECO:0000313" key="1">
    <source>
        <dbReference type="EMBL" id="GHD86062.1"/>
    </source>
</evidence>
<proteinExistence type="predicted"/>
<protein>
    <submittedName>
        <fullName evidence="1">Uncharacterized protein</fullName>
    </submittedName>
</protein>
<dbReference type="EMBL" id="BMVF01000003">
    <property type="protein sequence ID" value="GHD86062.1"/>
    <property type="molecule type" value="Genomic_DNA"/>
</dbReference>
<dbReference type="AlphaFoldDB" id="A0A918Y0Y3"/>
<evidence type="ECO:0000313" key="2">
    <source>
        <dbReference type="Proteomes" id="UP000608955"/>
    </source>
</evidence>
<keyword evidence="2" id="KW-1185">Reference proteome</keyword>